<keyword evidence="3" id="KW-1185">Reference proteome</keyword>
<comment type="caution">
    <text evidence="2">The sequence shown here is derived from an EMBL/GenBank/DDBJ whole genome shotgun (WGS) entry which is preliminary data.</text>
</comment>
<evidence type="ECO:0000313" key="2">
    <source>
        <dbReference type="EMBL" id="NNU42925.1"/>
    </source>
</evidence>
<reference evidence="2 3" key="2">
    <citation type="submission" date="2020-06" db="EMBL/GenBank/DDBJ databases">
        <title>Ramlibacter rhizophilus sp. nov., isolated from rhizosphere soil of national flower Mugunghwa from South Korea.</title>
        <authorList>
            <person name="Zheng-Fei Y."/>
            <person name="Huan T."/>
        </authorList>
    </citation>
    <scope>NUCLEOTIDE SEQUENCE [LARGE SCALE GENOMIC DNA]</scope>
    <source>
        <strain evidence="2 3">B156</strain>
    </source>
</reference>
<dbReference type="Proteomes" id="UP000552954">
    <property type="component" value="Unassembled WGS sequence"/>
</dbReference>
<evidence type="ECO:0000256" key="1">
    <source>
        <dbReference type="SAM" id="MobiDB-lite"/>
    </source>
</evidence>
<dbReference type="EMBL" id="JABFCS010000001">
    <property type="protein sequence ID" value="NNU42925.1"/>
    <property type="molecule type" value="Genomic_DNA"/>
</dbReference>
<organism evidence="2 3">
    <name type="scientific">Ramlibacter montanisoli</name>
    <dbReference type="NCBI Taxonomy" id="2732512"/>
    <lineage>
        <taxon>Bacteria</taxon>
        <taxon>Pseudomonadati</taxon>
        <taxon>Pseudomonadota</taxon>
        <taxon>Betaproteobacteria</taxon>
        <taxon>Burkholderiales</taxon>
        <taxon>Comamonadaceae</taxon>
        <taxon>Ramlibacter</taxon>
    </lineage>
</organism>
<dbReference type="AlphaFoldDB" id="A0A849KD50"/>
<name>A0A849KD50_9BURK</name>
<reference evidence="2 3" key="1">
    <citation type="submission" date="2020-05" db="EMBL/GenBank/DDBJ databases">
        <authorList>
            <person name="Khan S.A."/>
            <person name="Jeon C.O."/>
            <person name="Chun B.H."/>
        </authorList>
    </citation>
    <scope>NUCLEOTIDE SEQUENCE [LARGE SCALE GENOMIC DNA]</scope>
    <source>
        <strain evidence="2 3">B156</strain>
    </source>
</reference>
<proteinExistence type="predicted"/>
<feature type="region of interest" description="Disordered" evidence="1">
    <location>
        <begin position="1"/>
        <end position="67"/>
    </location>
</feature>
<gene>
    <name evidence="2" type="ORF">HK415_06755</name>
</gene>
<feature type="compositionally biased region" description="Basic and acidic residues" evidence="1">
    <location>
        <begin position="39"/>
        <end position="54"/>
    </location>
</feature>
<evidence type="ECO:0000313" key="3">
    <source>
        <dbReference type="Proteomes" id="UP000552954"/>
    </source>
</evidence>
<protein>
    <submittedName>
        <fullName evidence="2">Uncharacterized protein</fullName>
    </submittedName>
</protein>
<accession>A0A849KD50</accession>
<sequence length="67" mass="6959">MDTVGEAQAGKRPGSQAGNPGRGQSGEGSRSVMEQLIQQEKKRDAQLPKRDALPPREGSGAETASAP</sequence>
<dbReference type="RefSeq" id="WP_171557564.1">
    <property type="nucleotide sequence ID" value="NZ_JABFCS010000001.1"/>
</dbReference>